<evidence type="ECO:0000313" key="2">
    <source>
        <dbReference type="EMBL" id="QDU26090.1"/>
    </source>
</evidence>
<name>A0A517Y778_9BACT</name>
<dbReference type="Pfam" id="PF05685">
    <property type="entry name" value="Uma2"/>
    <property type="match status" value="1"/>
</dbReference>
<dbReference type="PANTHER" id="PTHR34107:SF1">
    <property type="entry name" value="SLL0198 PROTEIN"/>
    <property type="match status" value="1"/>
</dbReference>
<gene>
    <name evidence="2" type="ORF">ETAA8_11640</name>
</gene>
<dbReference type="OrthoDB" id="276303at2"/>
<dbReference type="RefSeq" id="WP_145086099.1">
    <property type="nucleotide sequence ID" value="NZ_CP036274.1"/>
</dbReference>
<dbReference type="InterPro" id="IPR011335">
    <property type="entry name" value="Restrct_endonuc-II-like"/>
</dbReference>
<dbReference type="EMBL" id="CP036274">
    <property type="protein sequence ID" value="QDU26090.1"/>
    <property type="molecule type" value="Genomic_DNA"/>
</dbReference>
<dbReference type="InterPro" id="IPR008538">
    <property type="entry name" value="Uma2"/>
</dbReference>
<evidence type="ECO:0000259" key="1">
    <source>
        <dbReference type="Pfam" id="PF05685"/>
    </source>
</evidence>
<dbReference type="AlphaFoldDB" id="A0A517Y778"/>
<protein>
    <recommendedName>
        <fullName evidence="1">Putative restriction endonuclease domain-containing protein</fullName>
    </recommendedName>
</protein>
<dbReference type="PANTHER" id="PTHR34107">
    <property type="entry name" value="SLL0198 PROTEIN-RELATED"/>
    <property type="match status" value="1"/>
</dbReference>
<dbReference type="CDD" id="cd06260">
    <property type="entry name" value="DUF820-like"/>
    <property type="match status" value="1"/>
</dbReference>
<organism evidence="2 3">
    <name type="scientific">Anatilimnocola aggregata</name>
    <dbReference type="NCBI Taxonomy" id="2528021"/>
    <lineage>
        <taxon>Bacteria</taxon>
        <taxon>Pseudomonadati</taxon>
        <taxon>Planctomycetota</taxon>
        <taxon>Planctomycetia</taxon>
        <taxon>Pirellulales</taxon>
        <taxon>Pirellulaceae</taxon>
        <taxon>Anatilimnocola</taxon>
    </lineage>
</organism>
<dbReference type="SUPFAM" id="SSF52980">
    <property type="entry name" value="Restriction endonuclease-like"/>
    <property type="match status" value="1"/>
</dbReference>
<dbReference type="KEGG" id="aagg:ETAA8_11640"/>
<keyword evidence="3" id="KW-1185">Reference proteome</keyword>
<sequence>MATVASSLTTPELLSLPGQKSFELVNGNLVEKSVGWRSTVISGELFRRLSNYVVKNSLGLVAPGDASYLFPMEETPQVRRPDVSFVSAAKLLSAELPLAHARFIPDLAVEVISPNDLAAEVFEKVNFYLTAGVRLVWVIDPAARKASVYHPDGRGVIINADDPLDGEEVVPGFRCKLRELLDVKDLLNGPIGE</sequence>
<feature type="domain" description="Putative restriction endonuclease" evidence="1">
    <location>
        <begin position="12"/>
        <end position="176"/>
    </location>
</feature>
<dbReference type="Gene3D" id="3.90.1570.10">
    <property type="entry name" value="tt1808, chain A"/>
    <property type="match status" value="1"/>
</dbReference>
<dbReference type="Proteomes" id="UP000315017">
    <property type="component" value="Chromosome"/>
</dbReference>
<dbReference type="InterPro" id="IPR012296">
    <property type="entry name" value="Nuclease_put_TT1808"/>
</dbReference>
<accession>A0A517Y778</accession>
<evidence type="ECO:0000313" key="3">
    <source>
        <dbReference type="Proteomes" id="UP000315017"/>
    </source>
</evidence>
<reference evidence="2 3" key="1">
    <citation type="submission" date="2019-02" db="EMBL/GenBank/DDBJ databases">
        <title>Deep-cultivation of Planctomycetes and their phenomic and genomic characterization uncovers novel biology.</title>
        <authorList>
            <person name="Wiegand S."/>
            <person name="Jogler M."/>
            <person name="Boedeker C."/>
            <person name="Pinto D."/>
            <person name="Vollmers J."/>
            <person name="Rivas-Marin E."/>
            <person name="Kohn T."/>
            <person name="Peeters S.H."/>
            <person name="Heuer A."/>
            <person name="Rast P."/>
            <person name="Oberbeckmann S."/>
            <person name="Bunk B."/>
            <person name="Jeske O."/>
            <person name="Meyerdierks A."/>
            <person name="Storesund J.E."/>
            <person name="Kallscheuer N."/>
            <person name="Luecker S."/>
            <person name="Lage O.M."/>
            <person name="Pohl T."/>
            <person name="Merkel B.J."/>
            <person name="Hornburger P."/>
            <person name="Mueller R.-W."/>
            <person name="Bruemmer F."/>
            <person name="Labrenz M."/>
            <person name="Spormann A.M."/>
            <person name="Op den Camp H."/>
            <person name="Overmann J."/>
            <person name="Amann R."/>
            <person name="Jetten M.S.M."/>
            <person name="Mascher T."/>
            <person name="Medema M.H."/>
            <person name="Devos D.P."/>
            <person name="Kaster A.-K."/>
            <person name="Ovreas L."/>
            <person name="Rohde M."/>
            <person name="Galperin M.Y."/>
            <person name="Jogler C."/>
        </authorList>
    </citation>
    <scope>NUCLEOTIDE SEQUENCE [LARGE SCALE GENOMIC DNA]</scope>
    <source>
        <strain evidence="2 3">ETA_A8</strain>
    </source>
</reference>
<proteinExistence type="predicted"/>